<dbReference type="EMBL" id="CP094929">
    <property type="protein sequence ID" value="UOM52294.1"/>
    <property type="molecule type" value="Genomic_DNA"/>
</dbReference>
<dbReference type="InterPro" id="IPR010819">
    <property type="entry name" value="AGE/CE"/>
</dbReference>
<dbReference type="InterPro" id="IPR008928">
    <property type="entry name" value="6-hairpin_glycosidase_sf"/>
</dbReference>
<dbReference type="InterPro" id="IPR012341">
    <property type="entry name" value="6hp_glycosidase-like_sf"/>
</dbReference>
<proteinExistence type="inferred from homology"/>
<dbReference type="PANTHER" id="PTHR15108">
    <property type="entry name" value="N-ACYLGLUCOSAMINE-2-EPIMERASE"/>
    <property type="match status" value="1"/>
</dbReference>
<accession>A0ABY4DDG0</accession>
<protein>
    <submittedName>
        <fullName evidence="3">AGE family epimerase/isomerase</fullName>
    </submittedName>
</protein>
<dbReference type="Gene3D" id="1.50.10.10">
    <property type="match status" value="1"/>
</dbReference>
<sequence>MDIDFSWFKDHLLSQILPFWDSAFDDAYGGVFTCFTNDGKQKVSDDKFTWSQGRMLWCLSYLLDHPHCSEGLDDATLMRYRKRCDALYSLLSEHALLGGEDEVCAFLLDRTGQAKPCASDGSKYASMYADCFVIMGFSRYALLAKRKDIGLKALGIYNKMKQVMARGIIRTEPYPLPPGATAQSIPMIICNTAHELATVLRALGLPEASDVHKDAQTAAHSVLQVFAQNRTMQIREVVYKEAGKEHGLLARHRNPGHAIECMWFCLDALGDEYYEVLSPYVLSSLELGWDEEWGGLLRYVDTDGGEPKGVCDGSAFSRLVASTWDLKLWWPHVEALYACARFYRVAKDERFALWYERLKQYTYSTFPSDRGEEWIQIRTRKGLPQERIVALGVKDPYHILRMHLLILDMNVE</sequence>
<organism evidence="3 4">
    <name type="scientific">Sphaerochaeta associata</name>
    <dbReference type="NCBI Taxonomy" id="1129264"/>
    <lineage>
        <taxon>Bacteria</taxon>
        <taxon>Pseudomonadati</taxon>
        <taxon>Spirochaetota</taxon>
        <taxon>Spirochaetia</taxon>
        <taxon>Spirochaetales</taxon>
        <taxon>Sphaerochaetaceae</taxon>
        <taxon>Sphaerochaeta</taxon>
    </lineage>
</organism>
<gene>
    <name evidence="3" type="ORF">MUG09_05840</name>
</gene>
<dbReference type="RefSeq" id="WP_244774437.1">
    <property type="nucleotide sequence ID" value="NZ_CP094929.1"/>
</dbReference>
<evidence type="ECO:0000256" key="1">
    <source>
        <dbReference type="ARBA" id="ARBA00008558"/>
    </source>
</evidence>
<keyword evidence="2" id="KW-0413">Isomerase</keyword>
<evidence type="ECO:0000313" key="4">
    <source>
        <dbReference type="Proteomes" id="UP000829708"/>
    </source>
</evidence>
<keyword evidence="4" id="KW-1185">Reference proteome</keyword>
<comment type="similarity">
    <text evidence="1">Belongs to the N-acylglucosamine 2-epimerase family.</text>
</comment>
<evidence type="ECO:0000256" key="2">
    <source>
        <dbReference type="ARBA" id="ARBA00023235"/>
    </source>
</evidence>
<name>A0ABY4DDG0_9SPIR</name>
<dbReference type="Proteomes" id="UP000829708">
    <property type="component" value="Chromosome"/>
</dbReference>
<evidence type="ECO:0000313" key="3">
    <source>
        <dbReference type="EMBL" id="UOM52294.1"/>
    </source>
</evidence>
<dbReference type="SUPFAM" id="SSF48208">
    <property type="entry name" value="Six-hairpin glycosidases"/>
    <property type="match status" value="1"/>
</dbReference>
<dbReference type="Pfam" id="PF07221">
    <property type="entry name" value="GlcNAc_2-epim"/>
    <property type="match status" value="1"/>
</dbReference>
<reference evidence="4" key="1">
    <citation type="journal article" date="2024" name="J Bioinform Genom">
        <title>Complete genome sequence of the type strain bacterium Sphaerochaeta associata GLS2t (VKM B-2742)t.</title>
        <authorList>
            <person name="Troshina O.Y."/>
            <person name="Tepeeva A.N."/>
            <person name="Arzamasceva V.O."/>
            <person name="Whitman W.B."/>
            <person name="Varghese N."/>
            <person name="Shapiro N."/>
            <person name="Woyke T."/>
            <person name="Kripides N.C."/>
            <person name="Vasilenko O.V."/>
        </authorList>
    </citation>
    <scope>NUCLEOTIDE SEQUENCE [LARGE SCALE GENOMIC DNA]</scope>
    <source>
        <strain evidence="4">GLS2T</strain>
    </source>
</reference>